<dbReference type="SUPFAM" id="SSF103473">
    <property type="entry name" value="MFS general substrate transporter"/>
    <property type="match status" value="1"/>
</dbReference>
<dbReference type="Proteomes" id="UP000694844">
    <property type="component" value="Chromosome 2"/>
</dbReference>
<dbReference type="PANTHER" id="PTHR11360:SF284">
    <property type="entry name" value="EG:103B4.3 PROTEIN-RELATED"/>
    <property type="match status" value="1"/>
</dbReference>
<name>A0A8B8CH06_CRAVI</name>
<feature type="transmembrane region" description="Helical" evidence="2">
    <location>
        <begin position="419"/>
        <end position="438"/>
    </location>
</feature>
<feature type="transmembrane region" description="Helical" evidence="2">
    <location>
        <begin position="259"/>
        <end position="281"/>
    </location>
</feature>
<proteinExistence type="predicted"/>
<feature type="transmembrane region" description="Helical" evidence="2">
    <location>
        <begin position="99"/>
        <end position="118"/>
    </location>
</feature>
<reference evidence="5" key="1">
    <citation type="submission" date="2025-08" db="UniProtKB">
        <authorList>
            <consortium name="RefSeq"/>
        </authorList>
    </citation>
    <scope>IDENTIFICATION</scope>
    <source>
        <tissue evidence="5">Whole sample</tissue>
    </source>
</reference>
<keyword evidence="4" id="KW-1185">Reference proteome</keyword>
<dbReference type="PROSITE" id="PS50850">
    <property type="entry name" value="MFS"/>
    <property type="match status" value="1"/>
</dbReference>
<dbReference type="InterPro" id="IPR050327">
    <property type="entry name" value="Proton-linked_MCT"/>
</dbReference>
<dbReference type="AlphaFoldDB" id="A0A8B8CH06"/>
<evidence type="ECO:0000259" key="3">
    <source>
        <dbReference type="PROSITE" id="PS50850"/>
    </source>
</evidence>
<dbReference type="Gene3D" id="1.20.1250.20">
    <property type="entry name" value="MFS general substrate transporter like domains"/>
    <property type="match status" value="2"/>
</dbReference>
<dbReference type="InterPro" id="IPR020846">
    <property type="entry name" value="MFS_dom"/>
</dbReference>
<dbReference type="Pfam" id="PF07690">
    <property type="entry name" value="MFS_1"/>
    <property type="match status" value="1"/>
</dbReference>
<feature type="transmembrane region" description="Helical" evidence="2">
    <location>
        <begin position="360"/>
        <end position="381"/>
    </location>
</feature>
<dbReference type="OrthoDB" id="6499973at2759"/>
<gene>
    <name evidence="5" type="primary">LOC111119001</name>
</gene>
<keyword evidence="2" id="KW-1133">Transmembrane helix</keyword>
<feature type="transmembrane region" description="Helical" evidence="2">
    <location>
        <begin position="75"/>
        <end position="93"/>
    </location>
</feature>
<feature type="transmembrane region" description="Helical" evidence="2">
    <location>
        <begin position="130"/>
        <end position="152"/>
    </location>
</feature>
<feature type="transmembrane region" description="Helical" evidence="2">
    <location>
        <begin position="388"/>
        <end position="407"/>
    </location>
</feature>
<accession>A0A8B8CH06</accession>
<evidence type="ECO:0000256" key="2">
    <source>
        <dbReference type="SAM" id="Phobius"/>
    </source>
</evidence>
<keyword evidence="2" id="KW-0472">Membrane</keyword>
<feature type="transmembrane region" description="Helical" evidence="2">
    <location>
        <begin position="164"/>
        <end position="182"/>
    </location>
</feature>
<evidence type="ECO:0000313" key="4">
    <source>
        <dbReference type="Proteomes" id="UP000694844"/>
    </source>
</evidence>
<sequence length="463" mass="50224">MKNPWGLVIAVSAFLIQFITFGISFSFGIYIVELQKEYDTSLSLISSIGSINTGFQFLTGPLASFLMKKMSYRKVCLLGAVLSSISLSVLPFAPNISYLIVFYGVITGTGYCFLYVPSHTLSGLWYDENRGLVTGIVTSGSALGGIVFPIVIKFLIDVYGWRGSMFILAAFNFQTILLAGLLRESPLQREWEKSKTKNIESSIADSTATIYTVYEDNGDTKNYQESISTDNFPSQQVKHETGMPIIKEKSTLMKLLTNVPYILFTINNFLWNAGASVALLLGPDYYTKIGHSLTEAAVLLSVSQGTMLCGCVVGGILGNYRNINRNVLFLCMNFIMGLCSFAYTFPVLQTMTGLVAVNCLYGLSVGISLGLLVIIVSVFVGSQLIGDGIGYLMLATGVGYVIGPPIGSYLTQSTGSYDAAFYFAGSANLLSGLVLLVIPINDCLRRSKGYPVSSNRQNGDKTP</sequence>
<evidence type="ECO:0000256" key="1">
    <source>
        <dbReference type="ARBA" id="ARBA00004141"/>
    </source>
</evidence>
<evidence type="ECO:0000313" key="5">
    <source>
        <dbReference type="RefSeq" id="XP_022314464.1"/>
    </source>
</evidence>
<dbReference type="GO" id="GO:0016020">
    <property type="term" value="C:membrane"/>
    <property type="evidence" value="ECO:0007669"/>
    <property type="project" value="UniProtKB-SubCell"/>
</dbReference>
<comment type="subcellular location">
    <subcellularLocation>
        <location evidence="1">Membrane</location>
        <topology evidence="1">Multi-pass membrane protein</topology>
    </subcellularLocation>
</comment>
<feature type="transmembrane region" description="Helical" evidence="2">
    <location>
        <begin position="296"/>
        <end position="320"/>
    </location>
</feature>
<protein>
    <submittedName>
        <fullName evidence="5">Monocarboxylate transporter 13-like</fullName>
    </submittedName>
</protein>
<feature type="domain" description="Major facilitator superfamily (MFS) profile" evidence="3">
    <location>
        <begin position="6"/>
        <end position="443"/>
    </location>
</feature>
<dbReference type="GeneID" id="111119001"/>
<dbReference type="PANTHER" id="PTHR11360">
    <property type="entry name" value="MONOCARBOXYLATE TRANSPORTER"/>
    <property type="match status" value="1"/>
</dbReference>
<dbReference type="GO" id="GO:0008028">
    <property type="term" value="F:monocarboxylic acid transmembrane transporter activity"/>
    <property type="evidence" value="ECO:0007669"/>
    <property type="project" value="TreeGrafter"/>
</dbReference>
<feature type="transmembrane region" description="Helical" evidence="2">
    <location>
        <begin position="44"/>
        <end position="63"/>
    </location>
</feature>
<dbReference type="RefSeq" id="XP_022314464.1">
    <property type="nucleotide sequence ID" value="XM_022458756.1"/>
</dbReference>
<organism evidence="4 5">
    <name type="scientific">Crassostrea virginica</name>
    <name type="common">Eastern oyster</name>
    <dbReference type="NCBI Taxonomy" id="6565"/>
    <lineage>
        <taxon>Eukaryota</taxon>
        <taxon>Metazoa</taxon>
        <taxon>Spiralia</taxon>
        <taxon>Lophotrochozoa</taxon>
        <taxon>Mollusca</taxon>
        <taxon>Bivalvia</taxon>
        <taxon>Autobranchia</taxon>
        <taxon>Pteriomorphia</taxon>
        <taxon>Ostreida</taxon>
        <taxon>Ostreoidea</taxon>
        <taxon>Ostreidae</taxon>
        <taxon>Crassostrea</taxon>
    </lineage>
</organism>
<dbReference type="KEGG" id="cvn:111119001"/>
<dbReference type="InterPro" id="IPR011701">
    <property type="entry name" value="MFS"/>
</dbReference>
<feature type="transmembrane region" description="Helical" evidence="2">
    <location>
        <begin position="327"/>
        <end position="348"/>
    </location>
</feature>
<dbReference type="InterPro" id="IPR036259">
    <property type="entry name" value="MFS_trans_sf"/>
</dbReference>
<keyword evidence="2" id="KW-0812">Transmembrane</keyword>
<feature type="transmembrane region" description="Helical" evidence="2">
    <location>
        <begin position="7"/>
        <end position="32"/>
    </location>
</feature>